<dbReference type="InterPro" id="IPR000073">
    <property type="entry name" value="AB_hydrolase_1"/>
</dbReference>
<dbReference type="EC" id="4.2.99.20" evidence="3"/>
<dbReference type="SUPFAM" id="SSF53474">
    <property type="entry name" value="alpha/beta-Hydrolases"/>
    <property type="match status" value="1"/>
</dbReference>
<comment type="subunit">
    <text evidence="3">Monomer.</text>
</comment>
<accession>A0ABS2DHT7</accession>
<comment type="function">
    <text evidence="3">Catalyzes a proton abstraction reaction that results in 2,5-elimination of pyruvate from 2-succinyl-5-enolpyruvyl-6-hydroxy-3-cyclohexene-1-carboxylate (SEPHCHC) and the formation of 2-succinyl-6-hydroxy-2,4-cyclohexadiene-1-carboxylate (SHCHC).</text>
</comment>
<dbReference type="PANTHER" id="PTHR42916">
    <property type="entry name" value="2-SUCCINYL-5-ENOLPYRUVYL-6-HYDROXY-3-CYCLOHEXENE-1-CARBOXYLATE SYNTHASE"/>
    <property type="match status" value="1"/>
</dbReference>
<dbReference type="Pfam" id="PF00561">
    <property type="entry name" value="Abhydrolase_1"/>
    <property type="match status" value="1"/>
</dbReference>
<evidence type="ECO:0000313" key="5">
    <source>
        <dbReference type="EMBL" id="MBM6618052.1"/>
    </source>
</evidence>
<gene>
    <name evidence="3 5" type="primary">menH</name>
    <name evidence="5" type="ORF">JR050_10320</name>
</gene>
<dbReference type="Proteomes" id="UP001518925">
    <property type="component" value="Unassembled WGS sequence"/>
</dbReference>
<protein>
    <recommendedName>
        <fullName evidence="3">Putative 2-succinyl-6-hydroxy-2,4-cyclohexadiene-1-carboxylate synthase</fullName>
        <shortName evidence="3">SHCHC synthase</shortName>
        <ecNumber evidence="3">4.2.99.20</ecNumber>
    </recommendedName>
</protein>
<evidence type="ECO:0000256" key="1">
    <source>
        <dbReference type="ARBA" id="ARBA00022428"/>
    </source>
</evidence>
<dbReference type="InterPro" id="IPR022485">
    <property type="entry name" value="SHCHC_synthase_MenH"/>
</dbReference>
<keyword evidence="1 3" id="KW-0474">Menaquinone biosynthesis</keyword>
<keyword evidence="6" id="KW-1185">Reference proteome</keyword>
<keyword evidence="2 3" id="KW-0456">Lyase</keyword>
<comment type="catalytic activity">
    <reaction evidence="3">
        <text>5-enolpyruvoyl-6-hydroxy-2-succinyl-cyclohex-3-ene-1-carboxylate = (1R,6R)-6-hydroxy-2-succinyl-cyclohexa-2,4-diene-1-carboxylate + pyruvate</text>
        <dbReference type="Rhea" id="RHEA:25597"/>
        <dbReference type="ChEBI" id="CHEBI:15361"/>
        <dbReference type="ChEBI" id="CHEBI:58689"/>
        <dbReference type="ChEBI" id="CHEBI:58818"/>
        <dbReference type="EC" id="4.2.99.20"/>
    </reaction>
</comment>
<dbReference type="PANTHER" id="PTHR42916:SF1">
    <property type="entry name" value="PROTEIN PHYLLO, CHLOROPLASTIC"/>
    <property type="match status" value="1"/>
</dbReference>
<comment type="pathway">
    <text evidence="3">Quinol/quinone metabolism; menaquinone biosynthesis.</text>
</comment>
<organism evidence="5 6">
    <name type="scientific">Bacillus suaedaesalsae</name>
    <dbReference type="NCBI Taxonomy" id="2810349"/>
    <lineage>
        <taxon>Bacteria</taxon>
        <taxon>Bacillati</taxon>
        <taxon>Bacillota</taxon>
        <taxon>Bacilli</taxon>
        <taxon>Bacillales</taxon>
        <taxon>Bacillaceae</taxon>
        <taxon>Bacillus</taxon>
    </lineage>
</organism>
<comment type="caution">
    <text evidence="5">The sequence shown here is derived from an EMBL/GenBank/DDBJ whole genome shotgun (WGS) entry which is preliminary data.</text>
</comment>
<dbReference type="NCBIfam" id="TIGR03695">
    <property type="entry name" value="menH_SHCHC"/>
    <property type="match status" value="1"/>
</dbReference>
<comment type="pathway">
    <text evidence="3">Quinol/quinone metabolism; 1,4-dihydroxy-2-naphthoate biosynthesis; 1,4-dihydroxy-2-naphthoate from chorismate: step 3/7.</text>
</comment>
<sequence length="270" mass="30280">MKKQINGVTYSFKMDGTGPAALLLHGFTGCKENWNNLQTLLSAQYQVITVDLIGHGKTDSPKDIERYKIESVCEDLKSLLVELNLKKVHILGYSMGGRVALAFACIYPEFVQSLTLESSSPGIQNEEDKKNRVSADEKLATKIEEEGVEAFIDFWEGIPLFETQRKLSLKKQLSIRSRRLQNNPIGLANSLRGMGTGKQPSYWDELSSINVPILLLCGELDEKFCFIAENMNKKLQNATINKVMAVGHAIHVEQPRIFGKIVLEHIQQNT</sequence>
<feature type="domain" description="AB hydrolase-1" evidence="4">
    <location>
        <begin position="22"/>
        <end position="253"/>
    </location>
</feature>
<dbReference type="RefSeq" id="WP_204203421.1">
    <property type="nucleotide sequence ID" value="NZ_JAFELM010000029.1"/>
</dbReference>
<evidence type="ECO:0000256" key="2">
    <source>
        <dbReference type="ARBA" id="ARBA00023239"/>
    </source>
</evidence>
<dbReference type="PRINTS" id="PR00111">
    <property type="entry name" value="ABHYDROLASE"/>
</dbReference>
<reference evidence="5 6" key="1">
    <citation type="submission" date="2021-02" db="EMBL/GenBank/DDBJ databases">
        <title>Bacillus sp. RD4P76, an endophyte from a halophyte.</title>
        <authorList>
            <person name="Sun J.-Q."/>
        </authorList>
    </citation>
    <scope>NUCLEOTIDE SEQUENCE [LARGE SCALE GENOMIC DNA]</scope>
    <source>
        <strain evidence="5 6">RD4P76</strain>
    </source>
</reference>
<evidence type="ECO:0000313" key="6">
    <source>
        <dbReference type="Proteomes" id="UP001518925"/>
    </source>
</evidence>
<comment type="similarity">
    <text evidence="3">Belongs to the AB hydrolase superfamily. MenH family.</text>
</comment>
<dbReference type="PROSITE" id="PS51257">
    <property type="entry name" value="PROKAR_LIPOPROTEIN"/>
    <property type="match status" value="1"/>
</dbReference>
<evidence type="ECO:0000256" key="3">
    <source>
        <dbReference type="HAMAP-Rule" id="MF_01660"/>
    </source>
</evidence>
<dbReference type="HAMAP" id="MF_01660">
    <property type="entry name" value="MenH"/>
    <property type="match status" value="1"/>
</dbReference>
<dbReference type="Gene3D" id="3.40.50.1820">
    <property type="entry name" value="alpha/beta hydrolase"/>
    <property type="match status" value="1"/>
</dbReference>
<dbReference type="EMBL" id="JAFELM010000029">
    <property type="protein sequence ID" value="MBM6618052.1"/>
    <property type="molecule type" value="Genomic_DNA"/>
</dbReference>
<name>A0ABS2DHT7_9BACI</name>
<proteinExistence type="inferred from homology"/>
<dbReference type="GO" id="GO:0070205">
    <property type="term" value="F:2-succinyl-6-hydroxy-2,4-cyclohexadiene-1-carboxylate synthase activity"/>
    <property type="evidence" value="ECO:0007669"/>
    <property type="project" value="UniProtKB-EC"/>
</dbReference>
<evidence type="ECO:0000259" key="4">
    <source>
        <dbReference type="Pfam" id="PF00561"/>
    </source>
</evidence>
<dbReference type="InterPro" id="IPR029058">
    <property type="entry name" value="AB_hydrolase_fold"/>
</dbReference>